<keyword evidence="3" id="KW-1185">Reference proteome</keyword>
<comment type="caution">
    <text evidence="2">The sequence shown here is derived from an EMBL/GenBank/DDBJ whole genome shotgun (WGS) entry which is preliminary data.</text>
</comment>
<name>A0AAD1XTK0_EUPCR</name>
<dbReference type="AlphaFoldDB" id="A0AAD1XTK0"/>
<gene>
    <name evidence="2" type="ORF">ECRASSUSDP1_LOCUS20062</name>
</gene>
<evidence type="ECO:0000313" key="2">
    <source>
        <dbReference type="EMBL" id="CAI2378663.1"/>
    </source>
</evidence>
<proteinExistence type="predicted"/>
<accession>A0AAD1XTK0</accession>
<keyword evidence="1" id="KW-0812">Transmembrane</keyword>
<feature type="transmembrane region" description="Helical" evidence="1">
    <location>
        <begin position="21"/>
        <end position="42"/>
    </location>
</feature>
<organism evidence="2 3">
    <name type="scientific">Euplotes crassus</name>
    <dbReference type="NCBI Taxonomy" id="5936"/>
    <lineage>
        <taxon>Eukaryota</taxon>
        <taxon>Sar</taxon>
        <taxon>Alveolata</taxon>
        <taxon>Ciliophora</taxon>
        <taxon>Intramacronucleata</taxon>
        <taxon>Spirotrichea</taxon>
        <taxon>Hypotrichia</taxon>
        <taxon>Euplotida</taxon>
        <taxon>Euplotidae</taxon>
        <taxon>Moneuplotes</taxon>
    </lineage>
</organism>
<dbReference type="Proteomes" id="UP001295684">
    <property type="component" value="Unassembled WGS sequence"/>
</dbReference>
<reference evidence="2" key="1">
    <citation type="submission" date="2023-07" db="EMBL/GenBank/DDBJ databases">
        <authorList>
            <consortium name="AG Swart"/>
            <person name="Singh M."/>
            <person name="Singh A."/>
            <person name="Seah K."/>
            <person name="Emmerich C."/>
        </authorList>
    </citation>
    <scope>NUCLEOTIDE SEQUENCE</scope>
    <source>
        <strain evidence="2">DP1</strain>
    </source>
</reference>
<feature type="transmembrane region" description="Helical" evidence="1">
    <location>
        <begin position="48"/>
        <end position="69"/>
    </location>
</feature>
<protein>
    <submittedName>
        <fullName evidence="2">Uncharacterized protein</fullName>
    </submittedName>
</protein>
<keyword evidence="1" id="KW-1133">Transmembrane helix</keyword>
<keyword evidence="1" id="KW-0472">Membrane</keyword>
<feature type="transmembrane region" description="Helical" evidence="1">
    <location>
        <begin position="76"/>
        <end position="95"/>
    </location>
</feature>
<dbReference type="EMBL" id="CAMPGE010020414">
    <property type="protein sequence ID" value="CAI2378663.1"/>
    <property type="molecule type" value="Genomic_DNA"/>
</dbReference>
<sequence length="156" mass="17218">MCIQNSSSLQTLSFINKASRLFSACFFAIRSFILISICATSFRVAGVFSRAALCVLLLLLYSLLFDFLVLSRSFRFRLLCFSIYCGGFGLSGWGLAGPFAFLSFVIHSWTTPLHALSSCCLVFVCVRSTSVGQLLILVSFFSVCCITTHFSFCSLN</sequence>
<evidence type="ECO:0000256" key="1">
    <source>
        <dbReference type="SAM" id="Phobius"/>
    </source>
</evidence>
<feature type="transmembrane region" description="Helical" evidence="1">
    <location>
        <begin position="131"/>
        <end position="152"/>
    </location>
</feature>
<evidence type="ECO:0000313" key="3">
    <source>
        <dbReference type="Proteomes" id="UP001295684"/>
    </source>
</evidence>